<evidence type="ECO:0000256" key="3">
    <source>
        <dbReference type="ARBA" id="ARBA00023002"/>
    </source>
</evidence>
<dbReference type="Gene3D" id="3.30.360.10">
    <property type="entry name" value="Dihydrodipicolinate Reductase, domain 2"/>
    <property type="match status" value="1"/>
</dbReference>
<keyword evidence="2" id="KW-0521">NADP</keyword>
<dbReference type="SUPFAM" id="SSF55347">
    <property type="entry name" value="Glyceraldehyde-3-phosphate dehydrogenase-like, C-terminal domain"/>
    <property type="match status" value="1"/>
</dbReference>
<dbReference type="GO" id="GO:0009086">
    <property type="term" value="P:methionine biosynthetic process"/>
    <property type="evidence" value="ECO:0007669"/>
    <property type="project" value="TreeGrafter"/>
</dbReference>
<dbReference type="InterPro" id="IPR000534">
    <property type="entry name" value="Semialdehyde_DH_NAD-bd"/>
</dbReference>
<keyword evidence="3" id="KW-0560">Oxidoreductase</keyword>
<dbReference type="InterPro" id="IPR012280">
    <property type="entry name" value="Semialdhyde_DH_dimer_dom"/>
</dbReference>
<dbReference type="GO" id="GO:0004073">
    <property type="term" value="F:aspartate-semialdehyde dehydrogenase activity"/>
    <property type="evidence" value="ECO:0007669"/>
    <property type="project" value="TreeGrafter"/>
</dbReference>
<dbReference type="AlphaFoldDB" id="A0A510DRG8"/>
<accession>A0A510DRG8</accession>
<feature type="active site" description="Acyl-thioester intermediate" evidence="6">
    <location>
        <position position="154"/>
    </location>
</feature>
<evidence type="ECO:0000313" key="9">
    <source>
        <dbReference type="EMBL" id="BBG25533.1"/>
    </source>
</evidence>
<evidence type="ECO:0000313" key="11">
    <source>
        <dbReference type="Proteomes" id="UP000325030"/>
    </source>
</evidence>
<protein>
    <recommendedName>
        <fullName evidence="5">malonyl CoA reductase (malonate semialdehyde-forming)</fullName>
        <ecNumber evidence="5">1.2.1.75</ecNumber>
    </recommendedName>
</protein>
<dbReference type="NCBIfam" id="TIGR00978">
    <property type="entry name" value="asd_EA"/>
    <property type="match status" value="1"/>
</dbReference>
<sequence>MERLMRRVLKAAILGATGLVGIEYVRILSQHPYIKPAYLAGKGSVGKPYGEITRWQTVGQIPKEIADMEVKPTDPKMMDDVDLIFSPLPAGAAGPVEEEFAKQGFPVISNSPDHRFDPDVPMMVPEINSHTVTLIDEQRKRRDWKGFIVTTPLCTAQGAAIPLAPIFMNFKMEGAFITTIQSLSGAGYPGIPSLDIVDNILPLGDAYDAKTVKEVYRLLSETKRNVQEPDIKEVSLSATTHRIATIQGHYEVAYVTFKEETSAEKVKEAMDQFKGEPQELKLPSAPEKPILMTNKDNRPQVFFDRWAGDPPGMSIVVGRVNQVNKKTVRYVSLIHNTVRGAAGGGVLTAELLTEKGYLPK</sequence>
<organism evidence="8 10">
    <name type="scientific">Sulfuracidifex tepidarius</name>
    <dbReference type="NCBI Taxonomy" id="1294262"/>
    <lineage>
        <taxon>Archaea</taxon>
        <taxon>Thermoproteota</taxon>
        <taxon>Thermoprotei</taxon>
        <taxon>Sulfolobales</taxon>
        <taxon>Sulfolobaceae</taxon>
        <taxon>Sulfuracidifex</taxon>
    </lineage>
</organism>
<evidence type="ECO:0000256" key="5">
    <source>
        <dbReference type="ARBA" id="ARBA00067001"/>
    </source>
</evidence>
<dbReference type="NCBIfam" id="NF006416">
    <property type="entry name" value="PRK08664.1"/>
    <property type="match status" value="1"/>
</dbReference>
<dbReference type="GO" id="GO:0051287">
    <property type="term" value="F:NAD binding"/>
    <property type="evidence" value="ECO:0007669"/>
    <property type="project" value="InterPro"/>
</dbReference>
<dbReference type="EMBL" id="AP018930">
    <property type="protein sequence ID" value="BBG25533.1"/>
    <property type="molecule type" value="Genomic_DNA"/>
</dbReference>
<evidence type="ECO:0000256" key="4">
    <source>
        <dbReference type="ARBA" id="ARBA00052213"/>
    </source>
</evidence>
<keyword evidence="10" id="KW-1185">Reference proteome</keyword>
<evidence type="ECO:0000313" key="10">
    <source>
        <dbReference type="Proteomes" id="UP000322983"/>
    </source>
</evidence>
<evidence type="ECO:0000256" key="6">
    <source>
        <dbReference type="PIRSR" id="PIRSR000148-1"/>
    </source>
</evidence>
<dbReference type="PIRSF" id="PIRSF000148">
    <property type="entry name" value="ASA_dh"/>
    <property type="match status" value="1"/>
</dbReference>
<reference evidence="8 10" key="2">
    <citation type="journal article" date="2020" name="Int. J. Syst. Evol. Microbiol.">
        <title>Sulfuracidifex tepidarius gen. nov., sp. nov. and transfer of Sulfolobus metallicus Huber and Stetter 1992 to the genus Sulfuracidifex as Sulfuracidifex metallicus comb. nov.</title>
        <authorList>
            <person name="Itoh T."/>
            <person name="Miura T."/>
            <person name="Sakai H.D."/>
            <person name="Kato S."/>
            <person name="Ohkuma M."/>
            <person name="Takashina T."/>
        </authorList>
    </citation>
    <scope>NUCLEOTIDE SEQUENCE [LARGE SCALE GENOMIC DNA]</scope>
    <source>
        <strain evidence="8 10">IC-006</strain>
        <strain evidence="9">IC-007</strain>
    </source>
</reference>
<feature type="domain" description="Semialdehyde dehydrogenase NAD-binding" evidence="7">
    <location>
        <begin position="10"/>
        <end position="135"/>
    </location>
</feature>
<dbReference type="InterPro" id="IPR051823">
    <property type="entry name" value="ASADH-related"/>
</dbReference>
<dbReference type="GO" id="GO:0046983">
    <property type="term" value="F:protein dimerization activity"/>
    <property type="evidence" value="ECO:0007669"/>
    <property type="project" value="InterPro"/>
</dbReference>
<dbReference type="Gene3D" id="3.40.50.720">
    <property type="entry name" value="NAD(P)-binding Rossmann-like Domain"/>
    <property type="match status" value="1"/>
</dbReference>
<proteinExistence type="inferred from homology"/>
<evidence type="ECO:0000256" key="2">
    <source>
        <dbReference type="ARBA" id="ARBA00022857"/>
    </source>
</evidence>
<dbReference type="SUPFAM" id="SSF51735">
    <property type="entry name" value="NAD(P)-binding Rossmann-fold domains"/>
    <property type="match status" value="1"/>
</dbReference>
<dbReference type="Pfam" id="PF02774">
    <property type="entry name" value="Semialdhyde_dhC"/>
    <property type="match status" value="1"/>
</dbReference>
<dbReference type="EMBL" id="AP018929">
    <property type="protein sequence ID" value="BBG22754.1"/>
    <property type="molecule type" value="Genomic_DNA"/>
</dbReference>
<accession>A0A510DZ60</accession>
<dbReference type="STRING" id="1294262.GCA_001316085_00832"/>
<evidence type="ECO:0000259" key="7">
    <source>
        <dbReference type="SMART" id="SM00859"/>
    </source>
</evidence>
<dbReference type="InterPro" id="IPR005676">
    <property type="entry name" value="Asp_semi-ald_DH_pep-lack"/>
</dbReference>
<dbReference type="PANTHER" id="PTHR46718:SF1">
    <property type="entry name" value="ASPARTATE-SEMIALDEHYDE DEHYDROGENASE"/>
    <property type="match status" value="1"/>
</dbReference>
<dbReference type="Proteomes" id="UP000322983">
    <property type="component" value="Chromosome"/>
</dbReference>
<dbReference type="Proteomes" id="UP000325030">
    <property type="component" value="Chromosome"/>
</dbReference>
<comment type="similarity">
    <text evidence="1">Belongs to the aspartate-semialdehyde dehydrogenase family.</text>
</comment>
<dbReference type="SMART" id="SM00859">
    <property type="entry name" value="Semialdhyde_dh"/>
    <property type="match status" value="1"/>
</dbReference>
<dbReference type="KEGG" id="step:IC006_0038"/>
<gene>
    <name evidence="8" type="ORF">IC006_0038</name>
    <name evidence="9" type="ORF">IC007_0038</name>
</gene>
<evidence type="ECO:0000313" key="8">
    <source>
        <dbReference type="EMBL" id="BBG22754.1"/>
    </source>
</evidence>
<dbReference type="CDD" id="cd23940">
    <property type="entry name" value="ASADH_C_MCR"/>
    <property type="match status" value="1"/>
</dbReference>
<feature type="active site" description="Proton acceptor" evidence="6">
    <location>
        <position position="249"/>
    </location>
</feature>
<dbReference type="FunFam" id="3.40.50.720:FF:000411">
    <property type="entry name" value="Aspartate-semialdehyde dehydrogenase"/>
    <property type="match status" value="1"/>
</dbReference>
<dbReference type="GO" id="GO:0009088">
    <property type="term" value="P:threonine biosynthetic process"/>
    <property type="evidence" value="ECO:0007669"/>
    <property type="project" value="UniProtKB-ARBA"/>
</dbReference>
<dbReference type="InterPro" id="IPR036291">
    <property type="entry name" value="NAD(P)-bd_dom_sf"/>
</dbReference>
<reference evidence="11" key="1">
    <citation type="submission" date="2018-09" db="EMBL/GenBank/DDBJ databases">
        <title>Complete Genome Sequencing of Sulfolobus sp. JCM 16834.</title>
        <authorList>
            <person name="Kato S."/>
            <person name="Itoh T."/>
            <person name="Ohkuma M."/>
        </authorList>
    </citation>
    <scope>NUCLEOTIDE SEQUENCE [LARGE SCALE GENOMIC DNA]</scope>
    <source>
        <strain evidence="11">IC-007</strain>
    </source>
</reference>
<dbReference type="GO" id="GO:0050661">
    <property type="term" value="F:NADP binding"/>
    <property type="evidence" value="ECO:0007669"/>
    <property type="project" value="InterPro"/>
</dbReference>
<comment type="catalytic activity">
    <reaction evidence="4">
        <text>3-oxopropanoate + NADP(+) + CoA = malonyl-CoA + NADPH + H(+)</text>
        <dbReference type="Rhea" id="RHEA:26446"/>
        <dbReference type="ChEBI" id="CHEBI:15378"/>
        <dbReference type="ChEBI" id="CHEBI:33190"/>
        <dbReference type="ChEBI" id="CHEBI:57287"/>
        <dbReference type="ChEBI" id="CHEBI:57384"/>
        <dbReference type="ChEBI" id="CHEBI:57783"/>
        <dbReference type="ChEBI" id="CHEBI:58349"/>
        <dbReference type="EC" id="1.2.1.75"/>
    </reaction>
</comment>
<dbReference type="EC" id="1.2.1.75" evidence="5"/>
<dbReference type="Pfam" id="PF01118">
    <property type="entry name" value="Semialdhyde_dh"/>
    <property type="match status" value="1"/>
</dbReference>
<dbReference type="PANTHER" id="PTHR46718">
    <property type="entry name" value="ASPARTATE-SEMIALDEHYDE DEHYDROGENASE"/>
    <property type="match status" value="1"/>
</dbReference>
<name>A0A510DRG8_9CREN</name>
<evidence type="ECO:0000256" key="1">
    <source>
        <dbReference type="ARBA" id="ARBA00010584"/>
    </source>
</evidence>